<sequence>MEGRKMPFGDKYPVPASRKSLHSMLSQRTDQGSSAKKSLLGKKIKIEEESEAYTEEDLYQKLKMFRERPLSKETEFSMMPEHIKKNISSSQREFLIDTEQNENDLSAFMTKEEDDTSELGLFEARNLDSWSTDFTGTSSRPPERKKTYTLTPNVDFQTQQEQEPIQTEFQQRNPGTARTGKGQLKSTAKHKPQTAHKPSVVKNLNQVNSGVNAQPKKQESQFNKPTIGSQPRPDSSNVVQFERVTPQPVKPINPSGTNRYITSQAIKKEEEPFTSVFQNPEPVPQIPRPVPPKPSKVQSQAAPTKKVSIFSRQSKYFMMICMIVGLLITGTGLAYAIKTFGLSDTGKLFGDMARLQAGDEIYKLELNKVGYDGKNPSSINKKMVLNWINTTVKPKVERPAKNAQLKGKKISDGMIKEQNGLQIDMRQLNQWLNNPSVIINQTKQVPLVTVKPKWTEQDYKEIDKKQISEVKKKLTTDGKNLEKLNGWVVDPGQTFSLTEALGEASKKEISVLSKALSAAVSEAKLKNNSKDKTEGEEVSSNSKFYFTNSYNKPIMLKLNVKKESLNLKILTAPGAVSSISKKKSDTNKDQFENTKKEEDNQSNASQENQGNNE</sequence>
<evidence type="ECO:0000313" key="3">
    <source>
        <dbReference type="EMBL" id="RAL24345.1"/>
    </source>
</evidence>
<feature type="region of interest" description="Disordered" evidence="1">
    <location>
        <begin position="154"/>
        <end position="237"/>
    </location>
</feature>
<dbReference type="RefSeq" id="WP_113658715.1">
    <property type="nucleotide sequence ID" value="NZ_KZ845666.1"/>
</dbReference>
<keyword evidence="2" id="KW-0472">Membrane</keyword>
<keyword evidence="4" id="KW-1185">Reference proteome</keyword>
<feature type="compositionally biased region" description="Polar residues" evidence="1">
    <location>
        <begin position="130"/>
        <end position="140"/>
    </location>
</feature>
<feature type="compositionally biased region" description="Low complexity" evidence="1">
    <location>
        <begin position="156"/>
        <end position="171"/>
    </location>
</feature>
<feature type="compositionally biased region" description="Pro residues" evidence="1">
    <location>
        <begin position="281"/>
        <end position="294"/>
    </location>
</feature>
<organism evidence="3 4">
    <name type="scientific">Thermoflavimicrobium daqui</name>
    <dbReference type="NCBI Taxonomy" id="2137476"/>
    <lineage>
        <taxon>Bacteria</taxon>
        <taxon>Bacillati</taxon>
        <taxon>Bacillota</taxon>
        <taxon>Bacilli</taxon>
        <taxon>Bacillales</taxon>
        <taxon>Thermoactinomycetaceae</taxon>
        <taxon>Thermoflavimicrobium</taxon>
    </lineage>
</organism>
<dbReference type="AlphaFoldDB" id="A0A364K4Q3"/>
<protein>
    <submittedName>
        <fullName evidence="3">Uncharacterized protein</fullName>
    </submittedName>
</protein>
<feature type="region of interest" description="Disordered" evidence="1">
    <location>
        <begin position="1"/>
        <end position="39"/>
    </location>
</feature>
<dbReference type="EMBL" id="QJKK01000004">
    <property type="protein sequence ID" value="RAL24345.1"/>
    <property type="molecule type" value="Genomic_DNA"/>
</dbReference>
<evidence type="ECO:0000256" key="2">
    <source>
        <dbReference type="SAM" id="Phobius"/>
    </source>
</evidence>
<feature type="compositionally biased region" description="Polar residues" evidence="1">
    <location>
        <begin position="202"/>
        <end position="212"/>
    </location>
</feature>
<evidence type="ECO:0000313" key="4">
    <source>
        <dbReference type="Proteomes" id="UP000251213"/>
    </source>
</evidence>
<evidence type="ECO:0000256" key="1">
    <source>
        <dbReference type="SAM" id="MobiDB-lite"/>
    </source>
</evidence>
<proteinExistence type="predicted"/>
<name>A0A364K4Q3_9BACL</name>
<feature type="region of interest" description="Disordered" evidence="1">
    <location>
        <begin position="130"/>
        <end position="149"/>
    </location>
</feature>
<feature type="region of interest" description="Disordered" evidence="1">
    <location>
        <begin position="576"/>
        <end position="613"/>
    </location>
</feature>
<comment type="caution">
    <text evidence="3">The sequence shown here is derived from an EMBL/GenBank/DDBJ whole genome shotgun (WGS) entry which is preliminary data.</text>
</comment>
<dbReference type="Proteomes" id="UP000251213">
    <property type="component" value="Unassembled WGS sequence"/>
</dbReference>
<feature type="compositionally biased region" description="Basic and acidic residues" evidence="1">
    <location>
        <begin position="582"/>
        <end position="599"/>
    </location>
</feature>
<keyword evidence="2" id="KW-1133">Transmembrane helix</keyword>
<reference evidence="3 4" key="2">
    <citation type="submission" date="2018-06" db="EMBL/GenBank/DDBJ databases">
        <authorList>
            <person name="Zhirakovskaya E."/>
        </authorList>
    </citation>
    <scope>NUCLEOTIDE SEQUENCE [LARGE SCALE GENOMIC DNA]</scope>
    <source>
        <strain evidence="3 4">FBKL4.011</strain>
    </source>
</reference>
<feature type="compositionally biased region" description="Polar residues" evidence="1">
    <location>
        <begin position="220"/>
        <end position="237"/>
    </location>
</feature>
<reference evidence="3 4" key="1">
    <citation type="submission" date="2018-06" db="EMBL/GenBank/DDBJ databases">
        <title>Thermoflavimicrobium daqus sp. nov., a thermophilic microbe isolated from Moutai-flavour Daqu.</title>
        <authorList>
            <person name="Wang X."/>
            <person name="Zhou H."/>
        </authorList>
    </citation>
    <scope>NUCLEOTIDE SEQUENCE [LARGE SCALE GENOMIC DNA]</scope>
    <source>
        <strain evidence="3 4">FBKL4.011</strain>
    </source>
</reference>
<keyword evidence="2" id="KW-0812">Transmembrane</keyword>
<feature type="region of interest" description="Disordered" evidence="1">
    <location>
        <begin position="276"/>
        <end position="299"/>
    </location>
</feature>
<feature type="transmembrane region" description="Helical" evidence="2">
    <location>
        <begin position="316"/>
        <end position="337"/>
    </location>
</feature>
<accession>A0A364K4Q3</accession>
<dbReference type="OrthoDB" id="9813301at2"/>
<gene>
    <name evidence="3" type="ORF">DL897_08440</name>
</gene>
<feature type="compositionally biased region" description="Polar residues" evidence="1">
    <location>
        <begin position="601"/>
        <end position="613"/>
    </location>
</feature>